<dbReference type="PATRIC" id="fig|330779.12.peg.797"/>
<dbReference type="CDD" id="cd09879">
    <property type="entry name" value="PIN_VapC_AF0591-like"/>
    <property type="match status" value="1"/>
</dbReference>
<sequence>MEINRMGNNKLKILVDTNILMNVYDGIDPFELVISYLEYKPEFYVSKATIMELDKFLNEEKSVIKQKRARVAMLYLETNKSSWTLIDEADNILVDNLLLELCKQYNFIIFTSDRILKNRALKEGIKVIYLVPKGKNISLNFII</sequence>
<gene>
    <name evidence="2" type="ordered locus">Saci_0833</name>
</gene>
<dbReference type="GeneID" id="14549041"/>
<dbReference type="InterPro" id="IPR041120">
    <property type="entry name" value="PIN_9"/>
</dbReference>
<dbReference type="RefSeq" id="WP_011277702.1">
    <property type="nucleotide sequence ID" value="NC_007181.1"/>
</dbReference>
<organism evidence="2 3">
    <name type="scientific">Sulfolobus acidocaldarius (strain ATCC 33909 / DSM 639 / JCM 8929 / NBRC 15157 / NCIMB 11770)</name>
    <dbReference type="NCBI Taxonomy" id="330779"/>
    <lineage>
        <taxon>Archaea</taxon>
        <taxon>Thermoproteota</taxon>
        <taxon>Thermoprotei</taxon>
        <taxon>Sulfolobales</taxon>
        <taxon>Sulfolobaceae</taxon>
        <taxon>Sulfolobus</taxon>
    </lineage>
</organism>
<dbReference type="STRING" id="330779.Saci_0833"/>
<dbReference type="EMBL" id="CP000077">
    <property type="protein sequence ID" value="AAY80200.1"/>
    <property type="molecule type" value="Genomic_DNA"/>
</dbReference>
<dbReference type="InterPro" id="IPR002716">
    <property type="entry name" value="PIN_dom"/>
</dbReference>
<evidence type="ECO:0000259" key="1">
    <source>
        <dbReference type="SMART" id="SM00670"/>
    </source>
</evidence>
<name>Q4JAH9_SULAC</name>
<dbReference type="Pfam" id="PF18477">
    <property type="entry name" value="PIN_9"/>
    <property type="match status" value="1"/>
</dbReference>
<dbReference type="SUPFAM" id="SSF88723">
    <property type="entry name" value="PIN domain-like"/>
    <property type="match status" value="1"/>
</dbReference>
<keyword evidence="3" id="KW-1185">Reference proteome</keyword>
<dbReference type="HOGENOM" id="CLU_107892_0_0_2"/>
<dbReference type="eggNOG" id="arCOG04312">
    <property type="taxonomic scope" value="Archaea"/>
</dbReference>
<dbReference type="SMART" id="SM00670">
    <property type="entry name" value="PINc"/>
    <property type="match status" value="1"/>
</dbReference>
<dbReference type="Proteomes" id="UP000001018">
    <property type="component" value="Chromosome"/>
</dbReference>
<feature type="domain" description="PIN" evidence="1">
    <location>
        <begin position="11"/>
        <end position="118"/>
    </location>
</feature>
<proteinExistence type="predicted"/>
<evidence type="ECO:0000313" key="3">
    <source>
        <dbReference type="Proteomes" id="UP000001018"/>
    </source>
</evidence>
<dbReference type="KEGG" id="sai:Saci_0833"/>
<dbReference type="Gene3D" id="3.40.50.1010">
    <property type="entry name" value="5'-nuclease"/>
    <property type="match status" value="1"/>
</dbReference>
<evidence type="ECO:0000313" key="2">
    <source>
        <dbReference type="EMBL" id="AAY80200.1"/>
    </source>
</evidence>
<reference evidence="2 3" key="1">
    <citation type="journal article" date="2005" name="J. Bacteriol.">
        <title>The genome of Sulfolobus acidocaldarius, a model organism of the Crenarchaeota.</title>
        <authorList>
            <person name="Chen L."/>
            <person name="Brugger K."/>
            <person name="Skovgaard M."/>
            <person name="Redder P."/>
            <person name="She Q."/>
            <person name="Torarinsson E."/>
            <person name="Greve B."/>
            <person name="Awayez M."/>
            <person name="Zibat A."/>
            <person name="Klenk H.-P."/>
            <person name="Garrett R.A."/>
        </authorList>
    </citation>
    <scope>NUCLEOTIDE SEQUENCE [LARGE SCALE GENOMIC DNA]</scope>
    <source>
        <strain evidence="3">ATCC 33909 / DSM 639 / JCM 8929 / NBRC 15157 / NCIMB 11770</strain>
    </source>
</reference>
<accession>Q4JAH9</accession>
<dbReference type="AlphaFoldDB" id="Q4JAH9"/>
<protein>
    <submittedName>
        <fullName evidence="2">Conserved protein</fullName>
    </submittedName>
</protein>
<dbReference type="InterPro" id="IPR029060">
    <property type="entry name" value="PIN-like_dom_sf"/>
</dbReference>